<evidence type="ECO:0000256" key="7">
    <source>
        <dbReference type="ARBA" id="ARBA00023242"/>
    </source>
</evidence>
<reference evidence="9 10" key="1">
    <citation type="submission" date="2019-08" db="EMBL/GenBank/DDBJ databases">
        <title>Whole genome of Aphis craccivora.</title>
        <authorList>
            <person name="Voronova N.V."/>
            <person name="Shulinski R.S."/>
            <person name="Bandarenka Y.V."/>
            <person name="Zhorov D.G."/>
            <person name="Warner D."/>
        </authorList>
    </citation>
    <scope>NUCLEOTIDE SEQUENCE [LARGE SCALE GENOMIC DNA]</scope>
    <source>
        <strain evidence="9">180601</strain>
        <tissue evidence="9">Whole Body</tissue>
    </source>
</reference>
<evidence type="ECO:0000256" key="3">
    <source>
        <dbReference type="ARBA" id="ARBA00006958"/>
    </source>
</evidence>
<keyword evidence="4" id="KW-0540">Nuclease</keyword>
<evidence type="ECO:0000256" key="5">
    <source>
        <dbReference type="ARBA" id="ARBA00022723"/>
    </source>
</evidence>
<dbReference type="GO" id="GO:0046872">
    <property type="term" value="F:metal ion binding"/>
    <property type="evidence" value="ECO:0007669"/>
    <property type="project" value="UniProtKB-KW"/>
</dbReference>
<comment type="subcellular location">
    <subcellularLocation>
        <location evidence="2">Nucleus</location>
    </subcellularLocation>
</comment>
<evidence type="ECO:0000256" key="6">
    <source>
        <dbReference type="ARBA" id="ARBA00022801"/>
    </source>
</evidence>
<feature type="domain" description="DDE Tnp4" evidence="8">
    <location>
        <begin position="71"/>
        <end position="235"/>
    </location>
</feature>
<evidence type="ECO:0000313" key="9">
    <source>
        <dbReference type="EMBL" id="KAF0702300.1"/>
    </source>
</evidence>
<dbReference type="InterPro" id="IPR045249">
    <property type="entry name" value="HARBI1-like"/>
</dbReference>
<dbReference type="InterPro" id="IPR027806">
    <property type="entry name" value="HARBI1_dom"/>
</dbReference>
<comment type="caution">
    <text evidence="9">The sequence shown here is derived from an EMBL/GenBank/DDBJ whole genome shotgun (WGS) entry which is preliminary data.</text>
</comment>
<feature type="non-terminal residue" evidence="9">
    <location>
        <position position="295"/>
    </location>
</feature>
<protein>
    <submittedName>
        <fullName evidence="9">Protein ALP1-like isoform X2</fullName>
    </submittedName>
</protein>
<sequence length="295" mass="33616">YLVTGQRYSDLYFSYRLGTATIGGIIKEVCTNIWDLFHEECLSIPNTTEGWFKIAAGFENTANFPNCIGSIDGKHVRIIYPEHSGSLFSNYKKYYSIVLLAMCDSDYRFTYIHVGACGTDSDSTIFKESTLFTKINNGEIMLPPPKPLPNTTEPLPYIIIGDSAFGISNKVLRPYARSNLTKKKKIFNYRISRARRYIESTFGIMSNKFNIFHRPMNTALPNTITIVKACCVLHNFIRERDGYRVEDTLTVEGFQELQLNVNNNIVRTGDMIRDKFANYFVSPDGSVSWQDASIF</sequence>
<accession>A0A6G0VMI7</accession>
<dbReference type="OrthoDB" id="8194521at2759"/>
<keyword evidence="5" id="KW-0479">Metal-binding</keyword>
<dbReference type="GO" id="GO:0005634">
    <property type="term" value="C:nucleus"/>
    <property type="evidence" value="ECO:0007669"/>
    <property type="project" value="UniProtKB-SubCell"/>
</dbReference>
<dbReference type="AlphaFoldDB" id="A0A6G0VMI7"/>
<comment type="cofactor">
    <cofactor evidence="1">
        <name>a divalent metal cation</name>
        <dbReference type="ChEBI" id="CHEBI:60240"/>
    </cofactor>
</comment>
<dbReference type="GO" id="GO:0016787">
    <property type="term" value="F:hydrolase activity"/>
    <property type="evidence" value="ECO:0007669"/>
    <property type="project" value="UniProtKB-KW"/>
</dbReference>
<organism evidence="9 10">
    <name type="scientific">Aphis craccivora</name>
    <name type="common">Cowpea aphid</name>
    <dbReference type="NCBI Taxonomy" id="307492"/>
    <lineage>
        <taxon>Eukaryota</taxon>
        <taxon>Metazoa</taxon>
        <taxon>Ecdysozoa</taxon>
        <taxon>Arthropoda</taxon>
        <taxon>Hexapoda</taxon>
        <taxon>Insecta</taxon>
        <taxon>Pterygota</taxon>
        <taxon>Neoptera</taxon>
        <taxon>Paraneoptera</taxon>
        <taxon>Hemiptera</taxon>
        <taxon>Sternorrhyncha</taxon>
        <taxon>Aphidomorpha</taxon>
        <taxon>Aphidoidea</taxon>
        <taxon>Aphididae</taxon>
        <taxon>Aphidini</taxon>
        <taxon>Aphis</taxon>
        <taxon>Aphis</taxon>
    </lineage>
</organism>
<proteinExistence type="inferred from homology"/>
<evidence type="ECO:0000313" key="10">
    <source>
        <dbReference type="Proteomes" id="UP000478052"/>
    </source>
</evidence>
<name>A0A6G0VMI7_APHCR</name>
<dbReference type="PANTHER" id="PTHR22930:SF269">
    <property type="entry name" value="NUCLEASE HARBI1-LIKE PROTEIN"/>
    <property type="match status" value="1"/>
</dbReference>
<dbReference type="Proteomes" id="UP000478052">
    <property type="component" value="Unassembled WGS sequence"/>
</dbReference>
<evidence type="ECO:0000256" key="1">
    <source>
        <dbReference type="ARBA" id="ARBA00001968"/>
    </source>
</evidence>
<gene>
    <name evidence="9" type="ORF">FWK35_00029852</name>
</gene>
<evidence type="ECO:0000259" key="8">
    <source>
        <dbReference type="Pfam" id="PF13359"/>
    </source>
</evidence>
<feature type="non-terminal residue" evidence="9">
    <location>
        <position position="1"/>
    </location>
</feature>
<evidence type="ECO:0000256" key="4">
    <source>
        <dbReference type="ARBA" id="ARBA00022722"/>
    </source>
</evidence>
<evidence type="ECO:0000256" key="2">
    <source>
        <dbReference type="ARBA" id="ARBA00004123"/>
    </source>
</evidence>
<dbReference type="EMBL" id="VUJU01014340">
    <property type="protein sequence ID" value="KAF0702300.1"/>
    <property type="molecule type" value="Genomic_DNA"/>
</dbReference>
<dbReference type="GO" id="GO:0004518">
    <property type="term" value="F:nuclease activity"/>
    <property type="evidence" value="ECO:0007669"/>
    <property type="project" value="UniProtKB-KW"/>
</dbReference>
<keyword evidence="7" id="KW-0539">Nucleus</keyword>
<comment type="similarity">
    <text evidence="3">Belongs to the HARBI1 family.</text>
</comment>
<dbReference type="PANTHER" id="PTHR22930">
    <property type="match status" value="1"/>
</dbReference>
<keyword evidence="6" id="KW-0378">Hydrolase</keyword>
<keyword evidence="10" id="KW-1185">Reference proteome</keyword>
<dbReference type="Pfam" id="PF13359">
    <property type="entry name" value="DDE_Tnp_4"/>
    <property type="match status" value="1"/>
</dbReference>